<proteinExistence type="predicted"/>
<evidence type="ECO:0000313" key="2">
    <source>
        <dbReference type="EMBL" id="CAE8672456.1"/>
    </source>
</evidence>
<organism evidence="2 3">
    <name type="scientific">Polarella glacialis</name>
    <name type="common">Dinoflagellate</name>
    <dbReference type="NCBI Taxonomy" id="89957"/>
    <lineage>
        <taxon>Eukaryota</taxon>
        <taxon>Sar</taxon>
        <taxon>Alveolata</taxon>
        <taxon>Dinophyceae</taxon>
        <taxon>Suessiales</taxon>
        <taxon>Suessiaceae</taxon>
        <taxon>Polarella</taxon>
    </lineage>
</organism>
<evidence type="ECO:0000256" key="1">
    <source>
        <dbReference type="SAM" id="SignalP"/>
    </source>
</evidence>
<sequence>MLRAAAISLLLVWAQPVNGFWWLSKETPTVAPSLKQGSSLLETQAMNEDASSARSLLSQESWLDMQEDDAEDTARERLAQRLGNFADNDDYLGGFSSHGR</sequence>
<protein>
    <submittedName>
        <fullName evidence="2">Uncharacterized protein</fullName>
    </submittedName>
</protein>
<feature type="signal peptide" evidence="1">
    <location>
        <begin position="1"/>
        <end position="19"/>
    </location>
</feature>
<dbReference type="EMBL" id="CAJNNW010024442">
    <property type="protein sequence ID" value="CAE8672456.1"/>
    <property type="molecule type" value="Genomic_DNA"/>
</dbReference>
<evidence type="ECO:0000313" key="3">
    <source>
        <dbReference type="Proteomes" id="UP000626109"/>
    </source>
</evidence>
<comment type="caution">
    <text evidence="2">The sequence shown here is derived from an EMBL/GenBank/DDBJ whole genome shotgun (WGS) entry which is preliminary data.</text>
</comment>
<dbReference type="AlphaFoldDB" id="A0A813JDW7"/>
<name>A0A813JDW7_POLGL</name>
<gene>
    <name evidence="2" type="ORF">PGLA2088_LOCUS18078</name>
</gene>
<keyword evidence="1" id="KW-0732">Signal</keyword>
<feature type="chain" id="PRO_5032644819" evidence="1">
    <location>
        <begin position="20"/>
        <end position="100"/>
    </location>
</feature>
<accession>A0A813JDW7</accession>
<dbReference type="Proteomes" id="UP000626109">
    <property type="component" value="Unassembled WGS sequence"/>
</dbReference>
<reference evidence="2" key="1">
    <citation type="submission" date="2021-02" db="EMBL/GenBank/DDBJ databases">
        <authorList>
            <person name="Dougan E. K."/>
            <person name="Rhodes N."/>
            <person name="Thang M."/>
            <person name="Chan C."/>
        </authorList>
    </citation>
    <scope>NUCLEOTIDE SEQUENCE</scope>
</reference>